<dbReference type="RefSeq" id="WP_103852951.1">
    <property type="nucleotide sequence ID" value="NZ_JBLOCT010000010.1"/>
</dbReference>
<evidence type="ECO:0000313" key="2">
    <source>
        <dbReference type="EMBL" id="SUB26485.1"/>
    </source>
</evidence>
<proteinExistence type="predicted"/>
<evidence type="ECO:0000313" key="3">
    <source>
        <dbReference type="EMBL" id="TDP29986.1"/>
    </source>
</evidence>
<name>A0A379AVW8_AVIGA</name>
<reference evidence="3 5" key="2">
    <citation type="submission" date="2019-03" db="EMBL/GenBank/DDBJ databases">
        <title>Genomic Encyclopedia of Type Strains, Phase IV (KMG-IV): sequencing the most valuable type-strain genomes for metagenomic binning, comparative biology and taxonomic classification.</title>
        <authorList>
            <person name="Goeker M."/>
        </authorList>
    </citation>
    <scope>NUCLEOTIDE SEQUENCE [LARGE SCALE GENOMIC DNA]</scope>
    <source>
        <strain evidence="3 5">DSM 17481</strain>
    </source>
</reference>
<evidence type="ECO:0000313" key="4">
    <source>
        <dbReference type="Proteomes" id="UP000255113"/>
    </source>
</evidence>
<reference evidence="2 4" key="1">
    <citation type="submission" date="2018-06" db="EMBL/GenBank/DDBJ databases">
        <authorList>
            <consortium name="Pathogen Informatics"/>
            <person name="Doyle S."/>
        </authorList>
    </citation>
    <scope>NUCLEOTIDE SEQUENCE [LARGE SCALE GENOMIC DNA]</scope>
    <source>
        <strain evidence="2 4">NCTC11188</strain>
    </source>
</reference>
<sequence>MSKTTAKWMRILHRYFGFLLLVIMSIYALTGIVLIYRDTNIFKRSVYIEKNISPQLTEQQLGQKLRIKNLLISEKKDDVLYFKQGEYHSKTGEVKYHAMEYPGWLAELNRLHLGNSQYPYSWLTTLFGISLLFFCISSLWLIPGSKKMLKRSLWFILTGAVMAMVVILTD</sequence>
<feature type="transmembrane region" description="Helical" evidence="1">
    <location>
        <begin position="12"/>
        <end position="36"/>
    </location>
</feature>
<dbReference type="Proteomes" id="UP000294683">
    <property type="component" value="Unassembled WGS sequence"/>
</dbReference>
<dbReference type="AlphaFoldDB" id="A0A379AVW8"/>
<keyword evidence="1" id="KW-0812">Transmembrane</keyword>
<evidence type="ECO:0000256" key="1">
    <source>
        <dbReference type="SAM" id="Phobius"/>
    </source>
</evidence>
<organism evidence="2 4">
    <name type="scientific">Avibacterium gallinarum</name>
    <name type="common">Pasteurella gallinarum</name>
    <dbReference type="NCBI Taxonomy" id="755"/>
    <lineage>
        <taxon>Bacteria</taxon>
        <taxon>Pseudomonadati</taxon>
        <taxon>Pseudomonadota</taxon>
        <taxon>Gammaproteobacteria</taxon>
        <taxon>Pasteurellales</taxon>
        <taxon>Pasteurellaceae</taxon>
        <taxon>Avibacterium</taxon>
    </lineage>
</organism>
<dbReference type="Pfam" id="PF16357">
    <property type="entry name" value="PepSY_TM_like_2"/>
    <property type="match status" value="1"/>
</dbReference>
<feature type="transmembrane region" description="Helical" evidence="1">
    <location>
        <begin position="120"/>
        <end position="141"/>
    </location>
</feature>
<feature type="transmembrane region" description="Helical" evidence="1">
    <location>
        <begin position="153"/>
        <end position="169"/>
    </location>
</feature>
<dbReference type="InterPro" id="IPR032307">
    <property type="entry name" value="PepSY_TM-like_2"/>
</dbReference>
<keyword evidence="1" id="KW-0472">Membrane</keyword>
<dbReference type="EMBL" id="SNXJ01000001">
    <property type="protein sequence ID" value="TDP29986.1"/>
    <property type="molecule type" value="Genomic_DNA"/>
</dbReference>
<accession>A0A379AVW8</accession>
<dbReference type="PANTHER" id="PTHR40115:SF1">
    <property type="entry name" value="INNER MEMBRANE PROTEIN WITH PEPSY TM HELIX"/>
    <property type="match status" value="1"/>
</dbReference>
<keyword evidence="1" id="KW-1133">Transmembrane helix</keyword>
<protein>
    <submittedName>
        <fullName evidence="2">Uncharacterized protein</fullName>
    </submittedName>
</protein>
<dbReference type="Proteomes" id="UP000255113">
    <property type="component" value="Unassembled WGS sequence"/>
</dbReference>
<keyword evidence="5" id="KW-1185">Reference proteome</keyword>
<evidence type="ECO:0000313" key="5">
    <source>
        <dbReference type="Proteomes" id="UP000294683"/>
    </source>
</evidence>
<gene>
    <name evidence="3" type="ORF">EV689_1018</name>
    <name evidence="2" type="ORF">NCTC11188_00840</name>
</gene>
<dbReference type="EMBL" id="UGSQ01000003">
    <property type="protein sequence ID" value="SUB26485.1"/>
    <property type="molecule type" value="Genomic_DNA"/>
</dbReference>
<dbReference type="PANTHER" id="PTHR40115">
    <property type="entry name" value="INNER MEMBRANE PROTEIN WITH PEPSY TM HELIX"/>
    <property type="match status" value="1"/>
</dbReference>